<sequence length="202" mass="23401">MNRILSMDNLEVFKSVYLEHYPLLIAYVRKNFDTEGHEEDIVHEVFLNIWKKQGRISVKESSVRAYLLRAVRNKSLDWCAKHGRKSSVTMALETTAEISVAPSDDSRYLENKELEQEIRDAVEALPPRCKEVFVLSRYSDMSHKEISEVTGLTPKTVENYMARAYKKMRQSLKNYLVSFVPYLLMAGTFGMGWAEISFSIIF</sequence>
<dbReference type="NCBIfam" id="TIGR02937">
    <property type="entry name" value="sigma70-ECF"/>
    <property type="match status" value="1"/>
</dbReference>
<dbReference type="InterPro" id="IPR013249">
    <property type="entry name" value="RNA_pol_sigma70_r4_t2"/>
</dbReference>
<dbReference type="InterPro" id="IPR013325">
    <property type="entry name" value="RNA_pol_sigma_r2"/>
</dbReference>
<dbReference type="Pfam" id="PF08281">
    <property type="entry name" value="Sigma70_r4_2"/>
    <property type="match status" value="1"/>
</dbReference>
<dbReference type="Proteomes" id="UP001348817">
    <property type="component" value="Chromosome"/>
</dbReference>
<dbReference type="PANTHER" id="PTHR43133">
    <property type="entry name" value="RNA POLYMERASE ECF-TYPE SIGMA FACTO"/>
    <property type="match status" value="1"/>
</dbReference>
<evidence type="ECO:0000313" key="8">
    <source>
        <dbReference type="EMBL" id="BDD10131.1"/>
    </source>
</evidence>
<dbReference type="NCBIfam" id="TIGR02985">
    <property type="entry name" value="Sig70_bacteroi1"/>
    <property type="match status" value="1"/>
</dbReference>
<evidence type="ECO:0000256" key="5">
    <source>
        <dbReference type="SAM" id="Phobius"/>
    </source>
</evidence>
<dbReference type="GO" id="GO:0016987">
    <property type="term" value="F:sigma factor activity"/>
    <property type="evidence" value="ECO:0007669"/>
    <property type="project" value="UniProtKB-KW"/>
</dbReference>
<reference evidence="8 9" key="1">
    <citation type="submission" date="2021-12" db="EMBL/GenBank/DDBJ databases">
        <title>Genome sequencing of bacteria with rrn-lacking chromosome and rrn-plasmid.</title>
        <authorList>
            <person name="Anda M."/>
            <person name="Iwasaki W."/>
        </authorList>
    </citation>
    <scope>NUCLEOTIDE SEQUENCE [LARGE SCALE GENOMIC DNA]</scope>
    <source>
        <strain evidence="8 9">DSM 100852</strain>
    </source>
</reference>
<protein>
    <submittedName>
        <fullName evidence="8">DNA-directed RNA polymerase sigma-70 factor</fullName>
    </submittedName>
</protein>
<dbReference type="InterPro" id="IPR039425">
    <property type="entry name" value="RNA_pol_sigma-70-like"/>
</dbReference>
<accession>A0AAU9CDD7</accession>
<evidence type="ECO:0000256" key="3">
    <source>
        <dbReference type="ARBA" id="ARBA00023082"/>
    </source>
</evidence>
<dbReference type="GO" id="GO:0000428">
    <property type="term" value="C:DNA-directed RNA polymerase complex"/>
    <property type="evidence" value="ECO:0007669"/>
    <property type="project" value="UniProtKB-KW"/>
</dbReference>
<dbReference type="InterPro" id="IPR007627">
    <property type="entry name" value="RNA_pol_sigma70_r2"/>
</dbReference>
<evidence type="ECO:0000256" key="2">
    <source>
        <dbReference type="ARBA" id="ARBA00023015"/>
    </source>
</evidence>
<dbReference type="InterPro" id="IPR013324">
    <property type="entry name" value="RNA_pol_sigma_r3/r4-like"/>
</dbReference>
<name>A0AAU9CDD7_9BACT</name>
<evidence type="ECO:0000256" key="4">
    <source>
        <dbReference type="ARBA" id="ARBA00023163"/>
    </source>
</evidence>
<keyword evidence="3" id="KW-0731">Sigma factor</keyword>
<dbReference type="InterPro" id="IPR036388">
    <property type="entry name" value="WH-like_DNA-bd_sf"/>
</dbReference>
<dbReference type="CDD" id="cd06171">
    <property type="entry name" value="Sigma70_r4"/>
    <property type="match status" value="1"/>
</dbReference>
<organism evidence="8 9">
    <name type="scientific">Fulvitalea axinellae</name>
    <dbReference type="NCBI Taxonomy" id="1182444"/>
    <lineage>
        <taxon>Bacteria</taxon>
        <taxon>Pseudomonadati</taxon>
        <taxon>Bacteroidota</taxon>
        <taxon>Cytophagia</taxon>
        <taxon>Cytophagales</taxon>
        <taxon>Persicobacteraceae</taxon>
        <taxon>Fulvitalea</taxon>
    </lineage>
</organism>
<dbReference type="EMBL" id="AP025314">
    <property type="protein sequence ID" value="BDD10131.1"/>
    <property type="molecule type" value="Genomic_DNA"/>
</dbReference>
<dbReference type="Gene3D" id="1.10.1740.10">
    <property type="match status" value="1"/>
</dbReference>
<keyword evidence="9" id="KW-1185">Reference proteome</keyword>
<feature type="domain" description="RNA polymerase sigma factor 70 region 4 type 2" evidence="7">
    <location>
        <begin position="116"/>
        <end position="168"/>
    </location>
</feature>
<evidence type="ECO:0000313" key="9">
    <source>
        <dbReference type="Proteomes" id="UP001348817"/>
    </source>
</evidence>
<dbReference type="RefSeq" id="WP_338391705.1">
    <property type="nucleotide sequence ID" value="NZ_AP025314.1"/>
</dbReference>
<keyword evidence="5" id="KW-0472">Membrane</keyword>
<dbReference type="SUPFAM" id="SSF88659">
    <property type="entry name" value="Sigma3 and sigma4 domains of RNA polymerase sigma factors"/>
    <property type="match status" value="1"/>
</dbReference>
<keyword evidence="2" id="KW-0805">Transcription regulation</keyword>
<feature type="transmembrane region" description="Helical" evidence="5">
    <location>
        <begin position="175"/>
        <end position="194"/>
    </location>
</feature>
<evidence type="ECO:0000256" key="1">
    <source>
        <dbReference type="ARBA" id="ARBA00010641"/>
    </source>
</evidence>
<dbReference type="AlphaFoldDB" id="A0AAU9CDD7"/>
<gene>
    <name evidence="8" type="ORF">FUAX_25630</name>
</gene>
<dbReference type="Pfam" id="PF04542">
    <property type="entry name" value="Sigma70_r2"/>
    <property type="match status" value="1"/>
</dbReference>
<keyword evidence="4" id="KW-0804">Transcription</keyword>
<dbReference type="InterPro" id="IPR014327">
    <property type="entry name" value="RNA_pol_sigma70_bacteroid"/>
</dbReference>
<dbReference type="GO" id="GO:0006352">
    <property type="term" value="P:DNA-templated transcription initiation"/>
    <property type="evidence" value="ECO:0007669"/>
    <property type="project" value="InterPro"/>
</dbReference>
<keyword evidence="8" id="KW-0240">DNA-directed RNA polymerase</keyword>
<keyword evidence="5" id="KW-1133">Transmembrane helix</keyword>
<dbReference type="PANTHER" id="PTHR43133:SF46">
    <property type="entry name" value="RNA POLYMERASE SIGMA-70 FACTOR ECF SUBFAMILY"/>
    <property type="match status" value="1"/>
</dbReference>
<evidence type="ECO:0000259" key="6">
    <source>
        <dbReference type="Pfam" id="PF04542"/>
    </source>
</evidence>
<comment type="similarity">
    <text evidence="1">Belongs to the sigma-70 factor family. ECF subfamily.</text>
</comment>
<evidence type="ECO:0000259" key="7">
    <source>
        <dbReference type="Pfam" id="PF08281"/>
    </source>
</evidence>
<dbReference type="InterPro" id="IPR014284">
    <property type="entry name" value="RNA_pol_sigma-70_dom"/>
</dbReference>
<proteinExistence type="inferred from homology"/>
<dbReference type="KEGG" id="fax:FUAX_25630"/>
<keyword evidence="5" id="KW-0812">Transmembrane</keyword>
<feature type="domain" description="RNA polymerase sigma-70 region 2" evidence="6">
    <location>
        <begin position="17"/>
        <end position="84"/>
    </location>
</feature>
<dbReference type="GO" id="GO:0003677">
    <property type="term" value="F:DNA binding"/>
    <property type="evidence" value="ECO:0007669"/>
    <property type="project" value="InterPro"/>
</dbReference>
<dbReference type="Gene3D" id="1.10.10.10">
    <property type="entry name" value="Winged helix-like DNA-binding domain superfamily/Winged helix DNA-binding domain"/>
    <property type="match status" value="1"/>
</dbReference>
<dbReference type="SUPFAM" id="SSF88946">
    <property type="entry name" value="Sigma2 domain of RNA polymerase sigma factors"/>
    <property type="match status" value="1"/>
</dbReference>